<feature type="region of interest" description="Disordered" evidence="1">
    <location>
        <begin position="522"/>
        <end position="544"/>
    </location>
</feature>
<evidence type="ECO:0000313" key="4">
    <source>
        <dbReference type="Proteomes" id="UP000016924"/>
    </source>
</evidence>
<accession>R7Z0T6</accession>
<keyword evidence="2" id="KW-0472">Membrane</keyword>
<gene>
    <name evidence="3" type="ORF">W97_06777</name>
</gene>
<evidence type="ECO:0008006" key="5">
    <source>
        <dbReference type="Google" id="ProtNLM"/>
    </source>
</evidence>
<evidence type="ECO:0000256" key="2">
    <source>
        <dbReference type="SAM" id="Phobius"/>
    </source>
</evidence>
<dbReference type="GeneID" id="19904088"/>
<dbReference type="RefSeq" id="XP_007782951.1">
    <property type="nucleotide sequence ID" value="XM_007784761.1"/>
</dbReference>
<feature type="compositionally biased region" description="Gly residues" evidence="1">
    <location>
        <begin position="525"/>
        <end position="540"/>
    </location>
</feature>
<evidence type="ECO:0000313" key="3">
    <source>
        <dbReference type="EMBL" id="EON67634.1"/>
    </source>
</evidence>
<name>R7Z0T6_CONA1</name>
<dbReference type="OMA" id="EWSWKSR"/>
<keyword evidence="2" id="KW-1133">Transmembrane helix</keyword>
<dbReference type="STRING" id="1168221.R7Z0T6"/>
<proteinExistence type="predicted"/>
<dbReference type="Proteomes" id="UP000016924">
    <property type="component" value="Unassembled WGS sequence"/>
</dbReference>
<organism evidence="3 4">
    <name type="scientific">Coniosporium apollinis (strain CBS 100218)</name>
    <name type="common">Rock-inhabiting black yeast</name>
    <dbReference type="NCBI Taxonomy" id="1168221"/>
    <lineage>
        <taxon>Eukaryota</taxon>
        <taxon>Fungi</taxon>
        <taxon>Dikarya</taxon>
        <taxon>Ascomycota</taxon>
        <taxon>Pezizomycotina</taxon>
        <taxon>Dothideomycetes</taxon>
        <taxon>Dothideomycetes incertae sedis</taxon>
        <taxon>Coniosporium</taxon>
    </lineage>
</organism>
<reference evidence="4" key="1">
    <citation type="submission" date="2012-06" db="EMBL/GenBank/DDBJ databases">
        <title>The genome sequence of Coniosporium apollinis CBS 100218.</title>
        <authorList>
            <consortium name="The Broad Institute Genome Sequencing Platform"/>
            <person name="Cuomo C."/>
            <person name="Gorbushina A."/>
            <person name="Noack S."/>
            <person name="Walker B."/>
            <person name="Young S.K."/>
            <person name="Zeng Q."/>
            <person name="Gargeya S."/>
            <person name="Fitzgerald M."/>
            <person name="Haas B."/>
            <person name="Abouelleil A."/>
            <person name="Alvarado L."/>
            <person name="Arachchi H.M."/>
            <person name="Berlin A.M."/>
            <person name="Chapman S.B."/>
            <person name="Goldberg J."/>
            <person name="Griggs A."/>
            <person name="Gujja S."/>
            <person name="Hansen M."/>
            <person name="Howarth C."/>
            <person name="Imamovic A."/>
            <person name="Larimer J."/>
            <person name="McCowan C."/>
            <person name="Montmayeur A."/>
            <person name="Murphy C."/>
            <person name="Neiman D."/>
            <person name="Pearson M."/>
            <person name="Priest M."/>
            <person name="Roberts A."/>
            <person name="Saif S."/>
            <person name="Shea T."/>
            <person name="Sisk P."/>
            <person name="Sykes S."/>
            <person name="Wortman J."/>
            <person name="Nusbaum C."/>
            <person name="Birren B."/>
        </authorList>
    </citation>
    <scope>NUCLEOTIDE SEQUENCE [LARGE SCALE GENOMIC DNA]</scope>
    <source>
        <strain evidence="4">CBS 100218</strain>
    </source>
</reference>
<dbReference type="OrthoDB" id="5408102at2759"/>
<dbReference type="eggNOG" id="ENOG502RRIM">
    <property type="taxonomic scope" value="Eukaryota"/>
</dbReference>
<protein>
    <recommendedName>
        <fullName evidence="5">MFS maltose permease</fullName>
    </recommendedName>
</protein>
<keyword evidence="4" id="KW-1185">Reference proteome</keyword>
<evidence type="ECO:0000256" key="1">
    <source>
        <dbReference type="SAM" id="MobiDB-lite"/>
    </source>
</evidence>
<feature type="transmembrane region" description="Helical" evidence="2">
    <location>
        <begin position="90"/>
        <end position="111"/>
    </location>
</feature>
<dbReference type="HOGENOM" id="CLU_011673_1_0_1"/>
<dbReference type="AlphaFoldDB" id="R7Z0T6"/>
<sequence>MYIPRASVRRISPLLRPLRPPNIQLQPPKPRLFTQNSQLLLISQPALRPQVPFLNSPRHLPARNNVYRLQLARLLTTERKRYLIDELKRGIKIGAGIFTVLVLVGIIAIGVHDEKLQRQFPSPPDWSFMAARTYRSARAQEDPEFNGTGITDWASTANMFRHVLRRLEDPKRDGKGLVEQEEGGILVPGAGKAGYDLTAKSEPWRRGYFETLMHLARCAEHLDTWVRDKTRNRAFPANVVIGPSNPNPRPCPPGALTAPLEENCEPAWEGPESYYVKILTSKGFSTRQRVDAALAYGDWLDYKGLHDTAAEMYRWGIDIASSAVPAPSQTIIDASTGVLKSTDSGSPAPITPNLAHATTQLALHHARTGAVDKALPIFLSVLRAYRSAPLAPPTATPSRASSSDAALSDAGLMALASSLLSFLRPTRYPDPPPSGNEPLARAPGTSCDEAGLMTYIGEILFATSPGQREAGLRWTREAVEAAERGVRSKAVVAPQEKARCAECLETGLSNMVLMLERLAKEEGGSDGGARAGAGKQGGSWSGFWSVGQRGAEGGEAPDWAEEAKEAEEKLLAFKREGLRETFEKSAAVAGSTWVG</sequence>
<keyword evidence="2" id="KW-0812">Transmembrane</keyword>
<dbReference type="EMBL" id="JH767589">
    <property type="protein sequence ID" value="EON67634.1"/>
    <property type="molecule type" value="Genomic_DNA"/>
</dbReference>